<dbReference type="InterPro" id="IPR009260">
    <property type="entry name" value="CRISPR-ass_Csa1"/>
</dbReference>
<dbReference type="NCBIfam" id="TIGR01896">
    <property type="entry name" value="cas_AF1879"/>
    <property type="match status" value="1"/>
</dbReference>
<dbReference type="EMBL" id="DRZM01000064">
    <property type="protein sequence ID" value="HHP04487.1"/>
    <property type="molecule type" value="Genomic_DNA"/>
</dbReference>
<dbReference type="AlphaFoldDB" id="A0A7J3X5U4"/>
<protein>
    <submittedName>
        <fullName evidence="2">Type I-A CRISPR-associated protein Cas4/Csa1</fullName>
    </submittedName>
</protein>
<organism evidence="2">
    <name type="scientific">Thermofilum pendens</name>
    <dbReference type="NCBI Taxonomy" id="2269"/>
    <lineage>
        <taxon>Archaea</taxon>
        <taxon>Thermoproteota</taxon>
        <taxon>Thermoprotei</taxon>
        <taxon>Thermofilales</taxon>
        <taxon>Thermofilaceae</taxon>
        <taxon>Thermofilum</taxon>
    </lineage>
</organism>
<accession>A0A7J3X5U4</accession>
<dbReference type="Gene3D" id="3.90.320.10">
    <property type="match status" value="1"/>
</dbReference>
<sequence>MSAGCFTRRDLFSSLRRLHRVRSQDPVEEEYRGWNWDRPPLRPRAYLGLGVSEVAYRFCPTMRDVYLRRVGVEGERNQWLRNGELVHRVFAAASEDVRRELSLGRSGWEAYENLSRRAYARLRSLGVDARSQRWLVDLYKKLLLRFAADEWSLYFSEYRVDGSMLGLSRNLRADALIEMGVVLEVKLGRPHESYRRALAGYALALEANYEVPVDYGILLYVTVSGDRVGFSWEPVYVSTHLRSEFVEARDEVVDMLVSGREPPRAPACPETCPFRGVCG</sequence>
<comment type="caution">
    <text evidence="2">The sequence shown here is derived from an EMBL/GenBank/DDBJ whole genome shotgun (WGS) entry which is preliminary data.</text>
</comment>
<comment type="cofactor">
    <cofactor evidence="1">
        <name>Mn(2+)</name>
        <dbReference type="ChEBI" id="CHEBI:29035"/>
    </cofactor>
</comment>
<dbReference type="InterPro" id="IPR011604">
    <property type="entry name" value="PDDEXK-like_dom_sf"/>
</dbReference>
<dbReference type="Pfam" id="PF06023">
    <property type="entry name" value="Csa1"/>
    <property type="match status" value="1"/>
</dbReference>
<reference evidence="2" key="1">
    <citation type="journal article" date="2020" name="mSystems">
        <title>Genome- and Community-Level Interaction Insights into Carbon Utilization and Element Cycling Functions of Hydrothermarchaeota in Hydrothermal Sediment.</title>
        <authorList>
            <person name="Zhou Z."/>
            <person name="Liu Y."/>
            <person name="Xu W."/>
            <person name="Pan J."/>
            <person name="Luo Z.H."/>
            <person name="Li M."/>
        </authorList>
    </citation>
    <scope>NUCLEOTIDE SEQUENCE [LARGE SCALE GENOMIC DNA]</scope>
    <source>
        <strain evidence="2">SpSt-1125</strain>
    </source>
</reference>
<evidence type="ECO:0000313" key="2">
    <source>
        <dbReference type="EMBL" id="HHP04487.1"/>
    </source>
</evidence>
<gene>
    <name evidence="2" type="primary">cas4a</name>
    <name evidence="2" type="ORF">ENM88_01880</name>
</gene>
<evidence type="ECO:0000256" key="1">
    <source>
        <dbReference type="ARBA" id="ARBA00001936"/>
    </source>
</evidence>
<proteinExistence type="predicted"/>
<name>A0A7J3X5U4_THEPE</name>